<dbReference type="InterPro" id="IPR036667">
    <property type="entry name" value="PTS_IIB_sorbose-sp_sf"/>
</dbReference>
<sequence>MTIIHARVDERLIHGQVATIWTRLVRADRIFVVNDKAIKSEMQIGALKLARPQGIKLTIASVRRALITLKSGKYENENVFVLTNNIRDMRELIDGGVKLDRVNVGNVAPHEGAKSIKASVYLNEQDEVDIKAMINAGVEVTAQMVPTESDASITTFLK</sequence>
<proteinExistence type="predicted"/>
<evidence type="ECO:0000313" key="9">
    <source>
        <dbReference type="Proteomes" id="UP000196118"/>
    </source>
</evidence>
<evidence type="ECO:0000256" key="7">
    <source>
        <dbReference type="ARBA" id="ARBA00022777"/>
    </source>
</evidence>
<dbReference type="PROSITE" id="PS51101">
    <property type="entry name" value="PTS_EIIB_TYPE_4"/>
    <property type="match status" value="1"/>
</dbReference>
<dbReference type="GO" id="GO:0016301">
    <property type="term" value="F:kinase activity"/>
    <property type="evidence" value="ECO:0007669"/>
    <property type="project" value="UniProtKB-KW"/>
</dbReference>
<dbReference type="GO" id="GO:0005737">
    <property type="term" value="C:cytoplasm"/>
    <property type="evidence" value="ECO:0007669"/>
    <property type="project" value="UniProtKB-SubCell"/>
</dbReference>
<dbReference type="GO" id="GO:0008982">
    <property type="term" value="F:protein-N(PI)-phosphohistidine-sugar phosphotransferase activity"/>
    <property type="evidence" value="ECO:0007669"/>
    <property type="project" value="InterPro"/>
</dbReference>
<dbReference type="Gene3D" id="3.40.35.10">
    <property type="entry name" value="Phosphotransferase system, sorbose subfamily IIB component"/>
    <property type="match status" value="1"/>
</dbReference>
<keyword evidence="7" id="KW-0418">Kinase</keyword>
<dbReference type="Proteomes" id="UP000196118">
    <property type="component" value="Chromosome"/>
</dbReference>
<gene>
    <name evidence="8" type="primary">dgaB</name>
    <name evidence="8" type="ORF">S100892_02040</name>
</gene>
<protein>
    <submittedName>
        <fullName evidence="8">Protein-N(Pi)-phosphohistidine--sugar phosphotransferase</fullName>
        <ecNumber evidence="8">2.7.1.191</ecNumber>
    </submittedName>
</protein>
<keyword evidence="4" id="KW-0762">Sugar transport</keyword>
<keyword evidence="2" id="KW-0813">Transport</keyword>
<evidence type="ECO:0000256" key="2">
    <source>
        <dbReference type="ARBA" id="ARBA00022448"/>
    </source>
</evidence>
<evidence type="ECO:0000256" key="4">
    <source>
        <dbReference type="ARBA" id="ARBA00022597"/>
    </source>
</evidence>
<dbReference type="Pfam" id="PF03830">
    <property type="entry name" value="PTSIIB_sorb"/>
    <property type="match status" value="1"/>
</dbReference>
<dbReference type="EC" id="2.7.1.191" evidence="8"/>
<comment type="subcellular location">
    <subcellularLocation>
        <location evidence="1">Cytoplasm</location>
    </subcellularLocation>
</comment>
<evidence type="ECO:0000256" key="5">
    <source>
        <dbReference type="ARBA" id="ARBA00022679"/>
    </source>
</evidence>
<keyword evidence="5 8" id="KW-0808">Transferase</keyword>
<organism evidence="8 9">
    <name type="scientific">Pediococcus pentosaceus</name>
    <dbReference type="NCBI Taxonomy" id="1255"/>
    <lineage>
        <taxon>Bacteria</taxon>
        <taxon>Bacillati</taxon>
        <taxon>Bacillota</taxon>
        <taxon>Bacilli</taxon>
        <taxon>Lactobacillales</taxon>
        <taxon>Lactobacillaceae</taxon>
        <taxon>Pediococcus</taxon>
    </lineage>
</organism>
<evidence type="ECO:0000313" key="8">
    <source>
        <dbReference type="EMBL" id="ARW20579.1"/>
    </source>
</evidence>
<keyword evidence="3" id="KW-0963">Cytoplasm</keyword>
<evidence type="ECO:0000256" key="6">
    <source>
        <dbReference type="ARBA" id="ARBA00022683"/>
    </source>
</evidence>
<dbReference type="GO" id="GO:0009401">
    <property type="term" value="P:phosphoenolpyruvate-dependent sugar phosphotransferase system"/>
    <property type="evidence" value="ECO:0007669"/>
    <property type="project" value="UniProtKB-KW"/>
</dbReference>
<dbReference type="RefSeq" id="WP_023439848.1">
    <property type="nucleotide sequence ID" value="NZ_CAKMBP010000005.1"/>
</dbReference>
<evidence type="ECO:0000256" key="1">
    <source>
        <dbReference type="ARBA" id="ARBA00004496"/>
    </source>
</evidence>
<reference evidence="8 9" key="1">
    <citation type="submission" date="2017-05" db="EMBL/GenBank/DDBJ databases">
        <title>Genome sequence of Pediococcus pentosaceus strain SRCM100892.</title>
        <authorList>
            <person name="Cho S.H."/>
        </authorList>
    </citation>
    <scope>NUCLEOTIDE SEQUENCE [LARGE SCALE GENOMIC DNA]</scope>
    <source>
        <strain evidence="8 9">SRCM100892</strain>
    </source>
</reference>
<keyword evidence="6" id="KW-0598">Phosphotransferase system</keyword>
<dbReference type="InterPro" id="IPR004720">
    <property type="entry name" value="PTS_IIB_sorbose-sp"/>
</dbReference>
<dbReference type="EMBL" id="CP021474">
    <property type="protein sequence ID" value="ARW20579.1"/>
    <property type="molecule type" value="Genomic_DNA"/>
</dbReference>
<accession>A0A1Y0VXJ3</accession>
<evidence type="ECO:0000256" key="3">
    <source>
        <dbReference type="ARBA" id="ARBA00022490"/>
    </source>
</evidence>
<name>A0A1Y0VXJ3_PEDPE</name>
<dbReference type="AlphaFoldDB" id="A0A1Y0VXJ3"/>
<dbReference type="SUPFAM" id="SSF52728">
    <property type="entry name" value="PTS IIb component"/>
    <property type="match status" value="1"/>
</dbReference>